<feature type="transmembrane region" description="Helical" evidence="7">
    <location>
        <begin position="20"/>
        <end position="39"/>
    </location>
</feature>
<keyword evidence="10" id="KW-1185">Reference proteome</keyword>
<sequence>MRKFKFKKFKYRAENSPQAWLFLLPALIIIGIFNVLPLIKTFIMSFQKGTLNNLAFNGVKNYEFVLQDPKFHKAITNTSIYAFVVVPLGLIISMFIAITIYEKIKHKQIFETIFFIPYLTSIIAVGIVFRFLLNKDYGFVNYLLGIVGVDPVNFLDNPAMSMVTLIIFGIWSGLAFNIIILLSGLRNVNKDYYKVADMFGASKVEQFFRITLPQMLPIITFLLMVNFINAFKVYAQVFSIFNGKAGIADSATTAVFYVFNKFYVENRYGQGMAAAVILFILILIFTLIQNRILKKLSK</sequence>
<dbReference type="PANTHER" id="PTHR30193">
    <property type="entry name" value="ABC TRANSPORTER PERMEASE PROTEIN"/>
    <property type="match status" value="1"/>
</dbReference>
<dbReference type="EMBL" id="JAIKTU010000001">
    <property type="protein sequence ID" value="MBY0754104.1"/>
    <property type="molecule type" value="Genomic_DNA"/>
</dbReference>
<keyword evidence="2 7" id="KW-0813">Transport</keyword>
<dbReference type="Pfam" id="PF00528">
    <property type="entry name" value="BPD_transp_1"/>
    <property type="match status" value="1"/>
</dbReference>
<evidence type="ECO:0000256" key="1">
    <source>
        <dbReference type="ARBA" id="ARBA00004651"/>
    </source>
</evidence>
<feature type="transmembrane region" description="Helical" evidence="7">
    <location>
        <begin position="206"/>
        <end position="228"/>
    </location>
</feature>
<evidence type="ECO:0000256" key="4">
    <source>
        <dbReference type="ARBA" id="ARBA00022692"/>
    </source>
</evidence>
<evidence type="ECO:0000256" key="5">
    <source>
        <dbReference type="ARBA" id="ARBA00022989"/>
    </source>
</evidence>
<comment type="similarity">
    <text evidence="7">Belongs to the binding-protein-dependent transport system permease family.</text>
</comment>
<feature type="transmembrane region" description="Helical" evidence="7">
    <location>
        <begin position="268"/>
        <end position="288"/>
    </location>
</feature>
<dbReference type="SUPFAM" id="SSF161098">
    <property type="entry name" value="MetI-like"/>
    <property type="match status" value="1"/>
</dbReference>
<evidence type="ECO:0000256" key="6">
    <source>
        <dbReference type="ARBA" id="ARBA00023136"/>
    </source>
</evidence>
<dbReference type="InterPro" id="IPR000515">
    <property type="entry name" value="MetI-like"/>
</dbReference>
<reference evidence="9 10" key="1">
    <citation type="journal article" date="2021" name="Cell Host Microbe">
        <title>in vivo commensal control of Clostridioides difficile virulence.</title>
        <authorList>
            <person name="Girinathan B.P."/>
            <person name="Dibenedetto N."/>
            <person name="Worley J.N."/>
            <person name="Peltier J."/>
            <person name="Arrieta-Ortiz M.L."/>
            <person name="Rupa Christinal Immanuel S."/>
            <person name="Lavin R."/>
            <person name="Delaney M.L."/>
            <person name="Cummins C."/>
            <person name="Hoffmann M."/>
            <person name="Luo Y."/>
            <person name="Gonzalez-Escalona N."/>
            <person name="Allard M."/>
            <person name="Onderdonk A.B."/>
            <person name="Gerber G.K."/>
            <person name="Sonenshein A.L."/>
            <person name="Baliga N."/>
            <person name="Dupuy B."/>
            <person name="Bry L."/>
        </authorList>
    </citation>
    <scope>NUCLEOTIDE SEQUENCE [LARGE SCALE GENOMIC DNA]</scope>
    <source>
        <strain evidence="9 10">DSM 599</strain>
    </source>
</reference>
<dbReference type="PROSITE" id="PS50928">
    <property type="entry name" value="ABC_TM1"/>
    <property type="match status" value="1"/>
</dbReference>
<feature type="domain" description="ABC transmembrane type-1" evidence="8">
    <location>
        <begin position="75"/>
        <end position="289"/>
    </location>
</feature>
<proteinExistence type="inferred from homology"/>
<gene>
    <name evidence="9" type="ORF">K5V21_01415</name>
</gene>
<dbReference type="PANTHER" id="PTHR30193:SF37">
    <property type="entry name" value="INNER MEMBRANE ABC TRANSPORTER PERMEASE PROTEIN YCJO"/>
    <property type="match status" value="1"/>
</dbReference>
<organism evidence="9 10">
    <name type="scientific">Clostridium sardiniense</name>
    <name type="common">Clostridium absonum</name>
    <dbReference type="NCBI Taxonomy" id="29369"/>
    <lineage>
        <taxon>Bacteria</taxon>
        <taxon>Bacillati</taxon>
        <taxon>Bacillota</taxon>
        <taxon>Clostridia</taxon>
        <taxon>Eubacteriales</taxon>
        <taxon>Clostridiaceae</taxon>
        <taxon>Clostridium</taxon>
    </lineage>
</organism>
<feature type="transmembrane region" description="Helical" evidence="7">
    <location>
        <begin position="113"/>
        <end position="133"/>
    </location>
</feature>
<evidence type="ECO:0000313" key="9">
    <source>
        <dbReference type="EMBL" id="MBY0754104.1"/>
    </source>
</evidence>
<feature type="transmembrane region" description="Helical" evidence="7">
    <location>
        <begin position="80"/>
        <end position="101"/>
    </location>
</feature>
<dbReference type="CDD" id="cd06261">
    <property type="entry name" value="TM_PBP2"/>
    <property type="match status" value="1"/>
</dbReference>
<name>A0ABS7KTH3_CLOSR</name>
<comment type="caution">
    <text evidence="9">The sequence shown here is derived from an EMBL/GenBank/DDBJ whole genome shotgun (WGS) entry which is preliminary data.</text>
</comment>
<evidence type="ECO:0000256" key="3">
    <source>
        <dbReference type="ARBA" id="ARBA00022475"/>
    </source>
</evidence>
<keyword evidence="5 7" id="KW-1133">Transmembrane helix</keyword>
<evidence type="ECO:0000256" key="7">
    <source>
        <dbReference type="RuleBase" id="RU363032"/>
    </source>
</evidence>
<keyword evidence="6 7" id="KW-0472">Membrane</keyword>
<dbReference type="InterPro" id="IPR051393">
    <property type="entry name" value="ABC_transporter_permease"/>
</dbReference>
<evidence type="ECO:0000313" key="10">
    <source>
        <dbReference type="Proteomes" id="UP001299068"/>
    </source>
</evidence>
<accession>A0ABS7KTH3</accession>
<dbReference type="InterPro" id="IPR035906">
    <property type="entry name" value="MetI-like_sf"/>
</dbReference>
<evidence type="ECO:0000256" key="2">
    <source>
        <dbReference type="ARBA" id="ARBA00022448"/>
    </source>
</evidence>
<dbReference type="RefSeq" id="WP_221858507.1">
    <property type="nucleotide sequence ID" value="NZ_JAIKTU010000001.1"/>
</dbReference>
<dbReference type="Proteomes" id="UP001299068">
    <property type="component" value="Unassembled WGS sequence"/>
</dbReference>
<dbReference type="Gene3D" id="1.10.3720.10">
    <property type="entry name" value="MetI-like"/>
    <property type="match status" value="1"/>
</dbReference>
<keyword evidence="3" id="KW-1003">Cell membrane</keyword>
<keyword evidence="4 7" id="KW-0812">Transmembrane</keyword>
<feature type="transmembrane region" description="Helical" evidence="7">
    <location>
        <begin position="159"/>
        <end position="185"/>
    </location>
</feature>
<comment type="subcellular location">
    <subcellularLocation>
        <location evidence="1 7">Cell membrane</location>
        <topology evidence="1 7">Multi-pass membrane protein</topology>
    </subcellularLocation>
</comment>
<protein>
    <submittedName>
        <fullName evidence="9">Sugar ABC transporter permease</fullName>
    </submittedName>
</protein>
<evidence type="ECO:0000259" key="8">
    <source>
        <dbReference type="PROSITE" id="PS50928"/>
    </source>
</evidence>